<name>A0A5D2ZHE3_GOSMU</name>
<evidence type="ECO:0000256" key="1">
    <source>
        <dbReference type="SAM" id="MobiDB-lite"/>
    </source>
</evidence>
<proteinExistence type="predicted"/>
<evidence type="ECO:0000313" key="2">
    <source>
        <dbReference type="EMBL" id="TYJ37539.1"/>
    </source>
</evidence>
<keyword evidence="3" id="KW-1185">Reference proteome</keyword>
<feature type="compositionally biased region" description="Acidic residues" evidence="1">
    <location>
        <begin position="12"/>
        <end position="32"/>
    </location>
</feature>
<dbReference type="Proteomes" id="UP000323597">
    <property type="component" value="Chromosome A05"/>
</dbReference>
<feature type="compositionally biased region" description="Polar residues" evidence="1">
    <location>
        <begin position="107"/>
        <end position="121"/>
    </location>
</feature>
<sequence length="257" mass="28893">MAALSHFSNNLEEGEGEEEEEEEEEEEDEYIDMEVSSRSKNTVSNPISREFEFQMSSVSIEKEPTNSPADELFYKGKLLPLHLPPRLQMVQKLLQNSITEPHKKDISPSSESSGDQLEHSNGGSGENPKKSWTKKLKLMKQSSIGSKLKKASRVYLRYLFGNYKSTKKTPLEQDMNGNGHRRSFSMASKRHSSGSSNGQQHLLVLKQSSSVNAEMESPIQGAIAHCKQSQQAWVRSRRTVSEVGVFSFSASDMKCSW</sequence>
<evidence type="ECO:0000313" key="3">
    <source>
        <dbReference type="Proteomes" id="UP000323597"/>
    </source>
</evidence>
<reference evidence="2 3" key="1">
    <citation type="submission" date="2019-07" db="EMBL/GenBank/DDBJ databases">
        <title>WGS assembly of Gossypium mustelinum.</title>
        <authorList>
            <person name="Chen Z.J."/>
            <person name="Sreedasyam A."/>
            <person name="Ando A."/>
            <person name="Song Q."/>
            <person name="De L."/>
            <person name="Hulse-Kemp A."/>
            <person name="Ding M."/>
            <person name="Ye W."/>
            <person name="Kirkbride R."/>
            <person name="Jenkins J."/>
            <person name="Plott C."/>
            <person name="Lovell J."/>
            <person name="Lin Y.-M."/>
            <person name="Vaughn R."/>
            <person name="Liu B."/>
            <person name="Li W."/>
            <person name="Simpson S."/>
            <person name="Scheffler B."/>
            <person name="Saski C."/>
            <person name="Grover C."/>
            <person name="Hu G."/>
            <person name="Conover J."/>
            <person name="Carlson J."/>
            <person name="Shu S."/>
            <person name="Boston L."/>
            <person name="Williams M."/>
            <person name="Peterson D."/>
            <person name="Mcgee K."/>
            <person name="Jones D."/>
            <person name="Wendel J."/>
            <person name="Stelly D."/>
            <person name="Grimwood J."/>
            <person name="Schmutz J."/>
        </authorList>
    </citation>
    <scope>NUCLEOTIDE SEQUENCE [LARGE SCALE GENOMIC DNA]</scope>
    <source>
        <strain evidence="2">1408120.09</strain>
    </source>
</reference>
<gene>
    <name evidence="2" type="ORF">E1A91_A05G383200v1</name>
</gene>
<evidence type="ECO:0008006" key="4">
    <source>
        <dbReference type="Google" id="ProtNLM"/>
    </source>
</evidence>
<feature type="region of interest" description="Disordered" evidence="1">
    <location>
        <begin position="168"/>
        <end position="198"/>
    </location>
</feature>
<feature type="compositionally biased region" description="Basic residues" evidence="1">
    <location>
        <begin position="179"/>
        <end position="192"/>
    </location>
</feature>
<protein>
    <recommendedName>
        <fullName evidence="4">Membrane-associated kinase regulator 4</fullName>
    </recommendedName>
</protein>
<accession>A0A5D2ZHE3</accession>
<dbReference type="EMBL" id="CM017640">
    <property type="protein sequence ID" value="TYJ37539.1"/>
    <property type="molecule type" value="Genomic_DNA"/>
</dbReference>
<feature type="compositionally biased region" description="Polar residues" evidence="1">
    <location>
        <begin position="1"/>
        <end position="11"/>
    </location>
</feature>
<feature type="region of interest" description="Disordered" evidence="1">
    <location>
        <begin position="100"/>
        <end position="131"/>
    </location>
</feature>
<feature type="region of interest" description="Disordered" evidence="1">
    <location>
        <begin position="1"/>
        <end position="43"/>
    </location>
</feature>
<dbReference type="GO" id="GO:0019210">
    <property type="term" value="F:kinase inhibitor activity"/>
    <property type="evidence" value="ECO:0007669"/>
    <property type="project" value="InterPro"/>
</dbReference>
<dbReference type="PANTHER" id="PTHR33312">
    <property type="entry name" value="MEMBRANE-ASSOCIATED KINASE REGULATOR 4-RELATED"/>
    <property type="match status" value="1"/>
</dbReference>
<dbReference type="InterPro" id="IPR039620">
    <property type="entry name" value="BKI1/MAKR1/3/4"/>
</dbReference>
<dbReference type="AlphaFoldDB" id="A0A5D2ZHE3"/>
<dbReference type="PANTHER" id="PTHR33312:SF5">
    <property type="entry name" value="MEMBRANE-ASSOCIATED KINASE REGULATOR 4-RELATED"/>
    <property type="match status" value="1"/>
</dbReference>
<organism evidence="2 3">
    <name type="scientific">Gossypium mustelinum</name>
    <name type="common">Cotton</name>
    <name type="synonym">Gossypium caicoense</name>
    <dbReference type="NCBI Taxonomy" id="34275"/>
    <lineage>
        <taxon>Eukaryota</taxon>
        <taxon>Viridiplantae</taxon>
        <taxon>Streptophyta</taxon>
        <taxon>Embryophyta</taxon>
        <taxon>Tracheophyta</taxon>
        <taxon>Spermatophyta</taxon>
        <taxon>Magnoliopsida</taxon>
        <taxon>eudicotyledons</taxon>
        <taxon>Gunneridae</taxon>
        <taxon>Pentapetalae</taxon>
        <taxon>rosids</taxon>
        <taxon>malvids</taxon>
        <taxon>Malvales</taxon>
        <taxon>Malvaceae</taxon>
        <taxon>Malvoideae</taxon>
        <taxon>Gossypium</taxon>
    </lineage>
</organism>
<dbReference type="GO" id="GO:0005886">
    <property type="term" value="C:plasma membrane"/>
    <property type="evidence" value="ECO:0007669"/>
    <property type="project" value="InterPro"/>
</dbReference>